<dbReference type="OrthoDB" id="4730534at2"/>
<proteinExistence type="predicted"/>
<organism evidence="1 2">
    <name type="scientific">Nocardioides eburneiflavus</name>
    <dbReference type="NCBI Taxonomy" id="2518372"/>
    <lineage>
        <taxon>Bacteria</taxon>
        <taxon>Bacillati</taxon>
        <taxon>Actinomycetota</taxon>
        <taxon>Actinomycetes</taxon>
        <taxon>Propionibacteriales</taxon>
        <taxon>Nocardioidaceae</taxon>
        <taxon>Nocardioides</taxon>
    </lineage>
</organism>
<reference evidence="1 2" key="1">
    <citation type="submission" date="2019-04" db="EMBL/GenBank/DDBJ databases">
        <title>Three New Species of Nocardioides, Nocardioides euryhalodurans sp. nov., Nocardioides seonyuensis sp. nov. and Nocardioides eburneoflavus sp. nov. Isolated from Soil.</title>
        <authorList>
            <person name="Roh S.G."/>
            <person name="Lee C."/>
            <person name="Kim M.-K."/>
            <person name="Kim S.B."/>
        </authorList>
    </citation>
    <scope>NUCLEOTIDE SEQUENCE [LARGE SCALE GENOMIC DNA]</scope>
    <source>
        <strain evidence="1 2">MMS17-SY213</strain>
    </source>
</reference>
<sequence length="120" mass="13516">MSDNQVTGLLGLCPDGVEMTAECDPSEWTRPRLLVIETASCLYIVDAARQTVTSYPYDRDRAVRPHHRVPRSYIEHEMDAPIPGEDWAWVGERLQSDPWGEYPIHPVGEVLAVRQIGCGL</sequence>
<dbReference type="Proteomes" id="UP000297496">
    <property type="component" value="Unassembled WGS sequence"/>
</dbReference>
<evidence type="ECO:0000313" key="1">
    <source>
        <dbReference type="EMBL" id="TGN64229.1"/>
    </source>
</evidence>
<dbReference type="EMBL" id="SRRO01000001">
    <property type="protein sequence ID" value="TGN64229.1"/>
    <property type="molecule type" value="Genomic_DNA"/>
</dbReference>
<keyword evidence="2" id="KW-1185">Reference proteome</keyword>
<comment type="caution">
    <text evidence="1">The sequence shown here is derived from an EMBL/GenBank/DDBJ whole genome shotgun (WGS) entry which is preliminary data.</text>
</comment>
<dbReference type="AlphaFoldDB" id="A0A4Z1CMC9"/>
<dbReference type="RefSeq" id="WP_135838756.1">
    <property type="nucleotide sequence ID" value="NZ_SRRO01000001.1"/>
</dbReference>
<accession>A0A4Z1CMC9</accession>
<gene>
    <name evidence="1" type="ORF">EXE59_09885</name>
</gene>
<name>A0A4Z1CMC9_9ACTN</name>
<evidence type="ECO:0000313" key="2">
    <source>
        <dbReference type="Proteomes" id="UP000297496"/>
    </source>
</evidence>
<protein>
    <submittedName>
        <fullName evidence="1">Uncharacterized protein</fullName>
    </submittedName>
</protein>